<feature type="region of interest" description="Disordered" evidence="13">
    <location>
        <begin position="236"/>
        <end position="255"/>
    </location>
</feature>
<dbReference type="SMART" id="SM00326">
    <property type="entry name" value="SH3"/>
    <property type="match status" value="5"/>
</dbReference>
<dbReference type="PANTHER" id="PTHR46006">
    <property type="entry name" value="RHO GUANINE NUCLEOTIDE EXCHANGE FACTOR AT 64C, ISOFORM A"/>
    <property type="match status" value="1"/>
</dbReference>
<dbReference type="CDD" id="cd11994">
    <property type="entry name" value="SH3_Intersectin2_4"/>
    <property type="match status" value="1"/>
</dbReference>
<keyword evidence="6" id="KW-0479">Metal-binding</keyword>
<dbReference type="CDD" id="cd08375">
    <property type="entry name" value="C2_Intersectin"/>
    <property type="match status" value="1"/>
</dbReference>
<dbReference type="PROSITE" id="PS00018">
    <property type="entry name" value="EF_HAND_1"/>
    <property type="match status" value="1"/>
</dbReference>
<dbReference type="Pfam" id="PF12763">
    <property type="entry name" value="EH"/>
    <property type="match status" value="2"/>
</dbReference>
<dbReference type="InterPro" id="IPR001452">
    <property type="entry name" value="SH3_domain"/>
</dbReference>
<keyword evidence="7" id="KW-0106">Calcium</keyword>
<evidence type="ECO:0000256" key="6">
    <source>
        <dbReference type="ARBA" id="ARBA00022723"/>
    </source>
</evidence>
<protein>
    <recommendedName>
        <fullName evidence="22">Intersectin 2b</fullName>
    </recommendedName>
</protein>
<dbReference type="SUPFAM" id="SSF49562">
    <property type="entry name" value="C2 domain (Calcium/lipid-binding domain, CaLB)"/>
    <property type="match status" value="1"/>
</dbReference>
<dbReference type="FunFam" id="2.30.29.30:FF:000069">
    <property type="entry name" value="Intersectin 1"/>
    <property type="match status" value="1"/>
</dbReference>
<dbReference type="InterPro" id="IPR035899">
    <property type="entry name" value="DBL_dom_sf"/>
</dbReference>
<evidence type="ECO:0000256" key="13">
    <source>
        <dbReference type="SAM" id="MobiDB-lite"/>
    </source>
</evidence>
<dbReference type="Gene3D" id="2.30.30.40">
    <property type="entry name" value="SH3 Domains"/>
    <property type="match status" value="5"/>
</dbReference>
<dbReference type="GO" id="GO:0042995">
    <property type="term" value="C:cell projection"/>
    <property type="evidence" value="ECO:0007669"/>
    <property type="project" value="UniProtKB-SubCell"/>
</dbReference>
<dbReference type="Pfam" id="PF14604">
    <property type="entry name" value="SH3_9"/>
    <property type="match status" value="2"/>
</dbReference>
<evidence type="ECO:0000259" key="14">
    <source>
        <dbReference type="PROSITE" id="PS50002"/>
    </source>
</evidence>
<reference evidence="20" key="1">
    <citation type="submission" date="2020-07" db="EMBL/GenBank/DDBJ databases">
        <title>A long reads based de novo assembly of the rainbow trout Arlee double haploid line genome.</title>
        <authorList>
            <person name="Gao G."/>
            <person name="Palti Y."/>
        </authorList>
    </citation>
    <scope>NUCLEOTIDE SEQUENCE [LARGE SCALE GENOMIC DNA]</scope>
</reference>
<dbReference type="GO" id="GO:0005737">
    <property type="term" value="C:cytoplasm"/>
    <property type="evidence" value="ECO:0007669"/>
    <property type="project" value="UniProtKB-SubCell"/>
</dbReference>
<dbReference type="InterPro" id="IPR011992">
    <property type="entry name" value="EF-hand-dom_pair"/>
</dbReference>
<feature type="domain" description="EH" evidence="18">
    <location>
        <begin position="265"/>
        <end position="354"/>
    </location>
</feature>
<evidence type="ECO:0000256" key="3">
    <source>
        <dbReference type="ARBA" id="ARBA00022443"/>
    </source>
</evidence>
<evidence type="ECO:0000259" key="17">
    <source>
        <dbReference type="PROSITE" id="PS50010"/>
    </source>
</evidence>
<sequence length="1417" mass="159299">ISPEERDKHDKQFDTLSPATGFVSGEQARKFFLQSGLPSSVLAEIWALADMNKDGKMDRLEFSIAMKLIKLKLQGTPLPSSLPIIMKQPPVPAPSSTGAMSSRYGMGSMPNLSMMPGAIAMLTPIPMTSNFATMTPNLSTMTPNLSTMIPNLSPMTPVTGLTPMVPMATGMVPLVATSTMPLLPSLGSPALPNGTMGILQQLPPGHMGTGKRRTGSLFLYLSLSFLQPPPSLSQSVWNSNSSSTTSLAGSSPKTVPSDWAVPQASRLKYRQQFNSLDKHMTGYLTGQQVRNAMATTLLTQTQLATIWTLADVDKDGKLRGEEFILAMHLVDMAKTAQPLPLTLPIELIPPSQRRQALQDTQRREEERRQQKEREERERREREAREQEERRRKEEERRLERQRELEIQKEEERALYVCVSTCVCLTACVFPRRRSVSWSARGKRSGRGGGEESFSTMSTLKRSASEKDGVCRKLKQQLDALENETAAKLADMDQYQNDIQVRTFNILGQLDVQHPRHGGLQPQAMEHRKSAALTSFRALYPFTARNQDELSFEADELIEVDESTEREQGWLYGCRQGKMGWFPESYVERQAKPETPAVINATPAATTTAVATTAVYATVAKQVAGSLQAQALCSWTAKTESHLNFSKDDVIWVLEQQDSWWLGELNGAQGWFPKTYVTLLGENEDTTNFVSSNQNVSEVVFCVVQSEYVALYTYESPEPGDLTFREGDVILVTQREGEWWSGGIGDRTGVFPSNYVKPKETDTSSNSGKSGQPGKKPEIAQVSTTYTATGTEQLSLAPGQLILILSKNPTGWWLGELQARGKKRQKGWFPASHVKMLGSNSGKSTPAPLPVCQVIAMYDYKAANEDEMSFSKGQLISVFDKNDPDWWKGEVNGVTGLFPTNYVKMTTADTDPSQQWCADLNSLDSMSPQERKRQGYIHELLQTEERYVEDLQIVMEVFHKPMSESGRLTEAEMAMIFVNWKELIACNTKLLKALRVRKKTGGENMPVQVIGDILASELAHLQPYIRFCSCQLNGAALLQSRTDNQQDFKDFLKKIATDYRCKGMPLSSFLLKPMQRITRYPLHIKNILESTQEDHADRRPLREALERAEELCSQVNEGVREKENSDRLEWIQSHVQCEGVTENLVFNSLTNCLGPRKLLHSGKVYKIKSNKELWAFLFNDFLLLTHAAKQFSSSGPDKLFSTKNNTQLKMYKPPVFLNEVLVKLPDPSSEEPFFHISHIDRVYSLKTENINERTAWVQKIKAASEDFLETDKKKREKAYQARSLKASGIGRLLVTILEATELKSCKSNGKSNPYCEVTMGAQIYTSRTLSDTVNPKWNFNCQFNIRDLYQDVLCITIFERDQFSPDDFLGRTEVPVATIKKELENKGPATRRLLLHEVPTGEVWVRLDLQLFQNRASK</sequence>
<dbReference type="Gene3D" id="2.60.40.150">
    <property type="entry name" value="C2 domain"/>
    <property type="match status" value="1"/>
</dbReference>
<evidence type="ECO:0000256" key="2">
    <source>
        <dbReference type="ARBA" id="ARBA00004496"/>
    </source>
</evidence>
<keyword evidence="12" id="KW-0175">Coiled coil</keyword>
<dbReference type="PANTHER" id="PTHR46006:SF6">
    <property type="entry name" value="INTERSECTIN-2 ISOFORM X1"/>
    <property type="match status" value="1"/>
</dbReference>
<feature type="domain" description="EF-hand" evidence="19">
    <location>
        <begin position="37"/>
        <end position="72"/>
    </location>
</feature>
<dbReference type="SUPFAM" id="SSF47473">
    <property type="entry name" value="EF-hand"/>
    <property type="match status" value="2"/>
</dbReference>
<evidence type="ECO:0000259" key="19">
    <source>
        <dbReference type="PROSITE" id="PS50222"/>
    </source>
</evidence>
<feature type="domain" description="DH" evidence="17">
    <location>
        <begin position="931"/>
        <end position="1117"/>
    </location>
</feature>
<dbReference type="SMART" id="SM00239">
    <property type="entry name" value="C2"/>
    <property type="match status" value="1"/>
</dbReference>
<accession>A0A8C7VWU1</accession>
<dbReference type="GO" id="GO:0045202">
    <property type="term" value="C:synapse"/>
    <property type="evidence" value="ECO:0007669"/>
    <property type="project" value="UniProtKB-SubCell"/>
</dbReference>
<keyword evidence="4" id="KW-0963">Cytoplasm</keyword>
<evidence type="ECO:0000313" key="20">
    <source>
        <dbReference type="Ensembl" id="ENSOMYP00000056722.2"/>
    </source>
</evidence>
<feature type="coiled-coil region" evidence="12">
    <location>
        <begin position="463"/>
        <end position="497"/>
    </location>
</feature>
<dbReference type="SMART" id="SM00027">
    <property type="entry name" value="EH"/>
    <property type="match status" value="2"/>
</dbReference>
<feature type="domain" description="SH3" evidence="14">
    <location>
        <begin position="848"/>
        <end position="907"/>
    </location>
</feature>
<keyword evidence="8" id="KW-0770">Synapse</keyword>
<keyword evidence="21" id="KW-1185">Reference proteome</keyword>
<evidence type="ECO:0000256" key="8">
    <source>
        <dbReference type="ARBA" id="ARBA00023018"/>
    </source>
</evidence>
<evidence type="ECO:0000256" key="10">
    <source>
        <dbReference type="ARBA" id="ARBA00034103"/>
    </source>
</evidence>
<feature type="region of interest" description="Disordered" evidence="13">
    <location>
        <begin position="438"/>
        <end position="460"/>
    </location>
</feature>
<dbReference type="CDD" id="cd11838">
    <property type="entry name" value="SH3_Intersectin_3"/>
    <property type="match status" value="1"/>
</dbReference>
<feature type="domain" description="C2" evidence="16">
    <location>
        <begin position="1272"/>
        <end position="1388"/>
    </location>
</feature>
<dbReference type="GO" id="GO:0035556">
    <property type="term" value="P:intracellular signal transduction"/>
    <property type="evidence" value="ECO:0007669"/>
    <property type="project" value="InterPro"/>
</dbReference>
<evidence type="ECO:0008006" key="22">
    <source>
        <dbReference type="Google" id="ProtNLM"/>
    </source>
</evidence>
<evidence type="ECO:0000259" key="15">
    <source>
        <dbReference type="PROSITE" id="PS50003"/>
    </source>
</evidence>
<proteinExistence type="predicted"/>
<dbReference type="Pfam" id="PF07653">
    <property type="entry name" value="SH3_2"/>
    <property type="match status" value="2"/>
</dbReference>
<dbReference type="Proteomes" id="UP000694395">
    <property type="component" value="Chromosome 19"/>
</dbReference>
<dbReference type="SUPFAM" id="SSF50044">
    <property type="entry name" value="SH3-domain"/>
    <property type="match status" value="5"/>
</dbReference>
<dbReference type="Pfam" id="PF16652">
    <property type="entry name" value="PH_13"/>
    <property type="match status" value="1"/>
</dbReference>
<dbReference type="InterPro" id="IPR011993">
    <property type="entry name" value="PH-like_dom_sf"/>
</dbReference>
<dbReference type="Pfam" id="PF00621">
    <property type="entry name" value="RhoGEF"/>
    <property type="match status" value="1"/>
</dbReference>
<dbReference type="GO" id="GO:0005085">
    <property type="term" value="F:guanyl-nucleotide exchange factor activity"/>
    <property type="evidence" value="ECO:0007669"/>
    <property type="project" value="InterPro"/>
</dbReference>
<reference evidence="20" key="2">
    <citation type="submission" date="2025-08" db="UniProtKB">
        <authorList>
            <consortium name="Ensembl"/>
        </authorList>
    </citation>
    <scope>IDENTIFICATION</scope>
</reference>
<feature type="compositionally biased region" description="Basic and acidic residues" evidence="13">
    <location>
        <begin position="360"/>
        <end position="401"/>
    </location>
</feature>
<dbReference type="SMART" id="SM00325">
    <property type="entry name" value="RhoGEF"/>
    <property type="match status" value="1"/>
</dbReference>
<keyword evidence="9" id="KW-0966">Cell projection</keyword>
<name>A0A8C7VWU1_ONCMY</name>
<dbReference type="FunFam" id="2.30.30.40:FF:000041">
    <property type="entry name" value="Intersectin 1"/>
    <property type="match status" value="1"/>
</dbReference>
<evidence type="ECO:0000313" key="21">
    <source>
        <dbReference type="Proteomes" id="UP000694395"/>
    </source>
</evidence>
<dbReference type="Gene3D" id="1.20.900.10">
    <property type="entry name" value="Dbl homology (DH) domain"/>
    <property type="match status" value="1"/>
</dbReference>
<evidence type="ECO:0000256" key="4">
    <source>
        <dbReference type="ARBA" id="ARBA00022490"/>
    </source>
</evidence>
<dbReference type="Gene3D" id="1.10.238.10">
    <property type="entry name" value="EF-hand"/>
    <property type="match status" value="2"/>
</dbReference>
<feature type="domain" description="EF-hand" evidence="19">
    <location>
        <begin position="298"/>
        <end position="333"/>
    </location>
</feature>
<dbReference type="InterPro" id="IPR051480">
    <property type="entry name" value="Endocytic_GEF_Adapter"/>
</dbReference>
<dbReference type="PROSITE" id="PS50002">
    <property type="entry name" value="SH3"/>
    <property type="match status" value="5"/>
</dbReference>
<keyword evidence="3 11" id="KW-0728">SH3 domain</keyword>
<dbReference type="PROSITE" id="PS50031">
    <property type="entry name" value="EH"/>
    <property type="match status" value="2"/>
</dbReference>
<dbReference type="PROSITE" id="PS50003">
    <property type="entry name" value="PH_DOMAIN"/>
    <property type="match status" value="1"/>
</dbReference>
<feature type="compositionally biased region" description="Low complexity" evidence="13">
    <location>
        <begin position="236"/>
        <end position="251"/>
    </location>
</feature>
<dbReference type="GO" id="GO:0005509">
    <property type="term" value="F:calcium ion binding"/>
    <property type="evidence" value="ECO:0007669"/>
    <property type="project" value="InterPro"/>
</dbReference>
<reference evidence="20" key="3">
    <citation type="submission" date="2025-09" db="UniProtKB">
        <authorList>
            <consortium name="Ensembl"/>
        </authorList>
    </citation>
    <scope>IDENTIFICATION</scope>
</reference>
<dbReference type="PROSITE" id="PS50222">
    <property type="entry name" value="EF_HAND_2"/>
    <property type="match status" value="2"/>
</dbReference>
<feature type="region of interest" description="Disordered" evidence="13">
    <location>
        <begin position="750"/>
        <end position="777"/>
    </location>
</feature>
<dbReference type="InterPro" id="IPR000008">
    <property type="entry name" value="C2_dom"/>
</dbReference>
<dbReference type="SUPFAM" id="SSF48065">
    <property type="entry name" value="DBL homology domain (DH-domain)"/>
    <property type="match status" value="1"/>
</dbReference>
<comment type="subcellular location">
    <subcellularLocation>
        <location evidence="1">Cell projection</location>
    </subcellularLocation>
    <subcellularLocation>
        <location evidence="2">Cytoplasm</location>
    </subcellularLocation>
    <subcellularLocation>
        <location evidence="10">Synapse</location>
    </subcellularLocation>
</comment>
<dbReference type="PROSITE" id="PS00741">
    <property type="entry name" value="DH_1"/>
    <property type="match status" value="1"/>
</dbReference>
<dbReference type="Ensembl" id="ENSOMYT00000061756.2">
    <property type="protein sequence ID" value="ENSOMYP00000056722.2"/>
    <property type="gene ID" value="ENSOMYG00000024967.2"/>
</dbReference>
<dbReference type="PROSITE" id="PS50010">
    <property type="entry name" value="DH_2"/>
    <property type="match status" value="1"/>
</dbReference>
<dbReference type="SMART" id="SM00054">
    <property type="entry name" value="EFh"/>
    <property type="match status" value="2"/>
</dbReference>
<dbReference type="InterPro" id="IPR001331">
    <property type="entry name" value="GDS_CDC24_CS"/>
</dbReference>
<dbReference type="InterPro" id="IPR036028">
    <property type="entry name" value="SH3-like_dom_sf"/>
</dbReference>
<evidence type="ECO:0000256" key="5">
    <source>
        <dbReference type="ARBA" id="ARBA00022583"/>
    </source>
</evidence>
<feature type="domain" description="SH3" evidence="14">
    <location>
        <begin position="702"/>
        <end position="760"/>
    </location>
</feature>
<dbReference type="GO" id="GO:0006897">
    <property type="term" value="P:endocytosis"/>
    <property type="evidence" value="ECO:0007669"/>
    <property type="project" value="UniProtKB-KW"/>
</dbReference>
<feature type="region of interest" description="Disordered" evidence="13">
    <location>
        <begin position="350"/>
        <end position="401"/>
    </location>
</feature>
<dbReference type="PRINTS" id="PR00452">
    <property type="entry name" value="SH3DOMAIN"/>
</dbReference>
<evidence type="ECO:0000256" key="9">
    <source>
        <dbReference type="ARBA" id="ARBA00023273"/>
    </source>
</evidence>
<keyword evidence="5" id="KW-0254">Endocytosis</keyword>
<dbReference type="SUPFAM" id="SSF50729">
    <property type="entry name" value="PH domain-like"/>
    <property type="match status" value="1"/>
</dbReference>
<dbReference type="Pfam" id="PF00168">
    <property type="entry name" value="C2"/>
    <property type="match status" value="1"/>
</dbReference>
<feature type="domain" description="SH3" evidence="14">
    <location>
        <begin position="530"/>
        <end position="591"/>
    </location>
</feature>
<dbReference type="CDD" id="cd00160">
    <property type="entry name" value="RhoGEF"/>
    <property type="match status" value="1"/>
</dbReference>
<dbReference type="InterPro" id="IPR035892">
    <property type="entry name" value="C2_domain_sf"/>
</dbReference>
<dbReference type="GeneTree" id="ENSGT00940000155936"/>
<dbReference type="FunFam" id="1.20.900.10:FF:000011">
    <property type="entry name" value="Intersectin 1"/>
    <property type="match status" value="1"/>
</dbReference>
<feature type="domain" description="SH3" evidence="14">
    <location>
        <begin position="623"/>
        <end position="681"/>
    </location>
</feature>
<evidence type="ECO:0000259" key="16">
    <source>
        <dbReference type="PROSITE" id="PS50004"/>
    </source>
</evidence>
<feature type="domain" description="SH3" evidence="14">
    <location>
        <begin position="774"/>
        <end position="838"/>
    </location>
</feature>
<feature type="domain" description="PH" evidence="15">
    <location>
        <begin position="1156"/>
        <end position="1264"/>
    </location>
</feature>
<dbReference type="GO" id="GO:0035025">
    <property type="term" value="P:positive regulation of Rho protein signal transduction"/>
    <property type="evidence" value="ECO:0007669"/>
    <property type="project" value="TreeGrafter"/>
</dbReference>
<dbReference type="PROSITE" id="PS50004">
    <property type="entry name" value="C2"/>
    <property type="match status" value="1"/>
</dbReference>
<dbReference type="InterPro" id="IPR002048">
    <property type="entry name" value="EF_hand_dom"/>
</dbReference>
<dbReference type="InterPro" id="IPR018247">
    <property type="entry name" value="EF_Hand_1_Ca_BS"/>
</dbReference>
<evidence type="ECO:0000256" key="1">
    <source>
        <dbReference type="ARBA" id="ARBA00004316"/>
    </source>
</evidence>
<dbReference type="PRINTS" id="PR00499">
    <property type="entry name" value="P67PHOX"/>
</dbReference>
<evidence type="ECO:0000256" key="12">
    <source>
        <dbReference type="SAM" id="Coils"/>
    </source>
</evidence>
<dbReference type="Gene3D" id="2.30.29.30">
    <property type="entry name" value="Pleckstrin-homology domain (PH domain)/Phosphotyrosine-binding domain (PTB)"/>
    <property type="match status" value="1"/>
</dbReference>
<dbReference type="FunFam" id="2.60.40.150:FF:000029">
    <property type="entry name" value="Intersectin 1"/>
    <property type="match status" value="1"/>
</dbReference>
<dbReference type="SMART" id="SM00233">
    <property type="entry name" value="PH"/>
    <property type="match status" value="1"/>
</dbReference>
<dbReference type="InterPro" id="IPR001849">
    <property type="entry name" value="PH_domain"/>
</dbReference>
<dbReference type="InterPro" id="IPR035740">
    <property type="entry name" value="Intersectin-2_SH3_4"/>
</dbReference>
<evidence type="ECO:0000256" key="7">
    <source>
        <dbReference type="ARBA" id="ARBA00022837"/>
    </source>
</evidence>
<dbReference type="CDD" id="cd00052">
    <property type="entry name" value="EH"/>
    <property type="match status" value="2"/>
</dbReference>
<dbReference type="Pfam" id="PF00018">
    <property type="entry name" value="SH3_1"/>
    <property type="match status" value="1"/>
</dbReference>
<feature type="domain" description="EH" evidence="18">
    <location>
        <begin position="5"/>
        <end position="93"/>
    </location>
</feature>
<evidence type="ECO:0000259" key="18">
    <source>
        <dbReference type="PROSITE" id="PS50031"/>
    </source>
</evidence>
<evidence type="ECO:0000256" key="11">
    <source>
        <dbReference type="PROSITE-ProRule" id="PRU00192"/>
    </source>
</evidence>
<dbReference type="InterPro" id="IPR000219">
    <property type="entry name" value="DH_dom"/>
</dbReference>
<dbReference type="InterPro" id="IPR000261">
    <property type="entry name" value="EH_dom"/>
</dbReference>
<organism evidence="20 21">
    <name type="scientific">Oncorhynchus mykiss</name>
    <name type="common">Rainbow trout</name>
    <name type="synonym">Salmo gairdneri</name>
    <dbReference type="NCBI Taxonomy" id="8022"/>
    <lineage>
        <taxon>Eukaryota</taxon>
        <taxon>Metazoa</taxon>
        <taxon>Chordata</taxon>
        <taxon>Craniata</taxon>
        <taxon>Vertebrata</taxon>
        <taxon>Euteleostomi</taxon>
        <taxon>Actinopterygii</taxon>
        <taxon>Neopterygii</taxon>
        <taxon>Teleostei</taxon>
        <taxon>Protacanthopterygii</taxon>
        <taxon>Salmoniformes</taxon>
        <taxon>Salmonidae</taxon>
        <taxon>Salmoninae</taxon>
        <taxon>Oncorhynchus</taxon>
    </lineage>
</organism>
<dbReference type="FunFam" id="1.10.238.10:FF:000055">
    <property type="entry name" value="Intersectin-1 isoform 1"/>
    <property type="match status" value="1"/>
</dbReference>